<organism evidence="2 3">
    <name type="scientific">Lonchura striata</name>
    <name type="common">white-rumped munia</name>
    <dbReference type="NCBI Taxonomy" id="40157"/>
    <lineage>
        <taxon>Eukaryota</taxon>
        <taxon>Metazoa</taxon>
        <taxon>Chordata</taxon>
        <taxon>Craniata</taxon>
        <taxon>Vertebrata</taxon>
        <taxon>Euteleostomi</taxon>
        <taxon>Archelosauria</taxon>
        <taxon>Archosauria</taxon>
        <taxon>Dinosauria</taxon>
        <taxon>Saurischia</taxon>
        <taxon>Theropoda</taxon>
        <taxon>Coelurosauria</taxon>
        <taxon>Aves</taxon>
        <taxon>Neognathae</taxon>
        <taxon>Neoaves</taxon>
        <taxon>Telluraves</taxon>
        <taxon>Australaves</taxon>
        <taxon>Passeriformes</taxon>
        <taxon>Passeroidea</taxon>
        <taxon>Estrildidae</taxon>
        <taxon>Estrildinae</taxon>
        <taxon>Lonchura</taxon>
    </lineage>
</organism>
<dbReference type="Proteomes" id="UP000197619">
    <property type="component" value="Unassembled WGS sequence"/>
</dbReference>
<comment type="caution">
    <text evidence="2">The sequence shown here is derived from an EMBL/GenBank/DDBJ whole genome shotgun (WGS) entry which is preliminary data.</text>
</comment>
<feature type="region of interest" description="Disordered" evidence="1">
    <location>
        <begin position="1"/>
        <end position="71"/>
    </location>
</feature>
<feature type="compositionally biased region" description="Pro residues" evidence="1">
    <location>
        <begin position="235"/>
        <end position="244"/>
    </location>
</feature>
<evidence type="ECO:0000313" key="2">
    <source>
        <dbReference type="EMBL" id="OWK50216.1"/>
    </source>
</evidence>
<dbReference type="AlphaFoldDB" id="A0A218U983"/>
<protein>
    <submittedName>
        <fullName evidence="2">Uncharacterized protein</fullName>
    </submittedName>
</protein>
<feature type="compositionally biased region" description="Pro residues" evidence="1">
    <location>
        <begin position="27"/>
        <end position="36"/>
    </location>
</feature>
<dbReference type="EMBL" id="MUZQ01000588">
    <property type="protein sequence ID" value="OWK50216.1"/>
    <property type="molecule type" value="Genomic_DNA"/>
</dbReference>
<evidence type="ECO:0000256" key="1">
    <source>
        <dbReference type="SAM" id="MobiDB-lite"/>
    </source>
</evidence>
<evidence type="ECO:0000313" key="3">
    <source>
        <dbReference type="Proteomes" id="UP000197619"/>
    </source>
</evidence>
<gene>
    <name evidence="2" type="ORF">RLOC_00004594</name>
</gene>
<proteinExistence type="predicted"/>
<feature type="compositionally biased region" description="Pro residues" evidence="1">
    <location>
        <begin position="57"/>
        <end position="71"/>
    </location>
</feature>
<reference evidence="2 3" key="1">
    <citation type="submission" date="2017-05" db="EMBL/GenBank/DDBJ databases">
        <title>Genome of assembly of the Bengalese finch, Lonchura striata domestica.</title>
        <authorList>
            <person name="Colquitt B.M."/>
            <person name="Brainard M.S."/>
        </authorList>
    </citation>
    <scope>NUCLEOTIDE SEQUENCE [LARGE SCALE GENOMIC DNA]</scope>
    <source>
        <strain evidence="2">White83orange57</strain>
    </source>
</reference>
<feature type="compositionally biased region" description="Polar residues" evidence="1">
    <location>
        <begin position="7"/>
        <end position="19"/>
    </location>
</feature>
<sequence>MGPPQNPFRSPRSSQSCTPATPKFPLRDPPAPPNLPGTPILELRDPRCPHLPQDPQNLPPPRPQNFPTPPFLLLLPPPIFGGPPADFGVRGVTGACPAGGVPLGGLGEPQPEAAAAAADLGAPRDPRAELRRRAGDAAAPQKPAVGADAVGLHRRVETSREQLRGGRGLGRCARPWPRCGPTSARCCWARRGRWAPTAAWPCCGAGTRASDSCWCSTPTAAPSNPSRSKGSPGNPSCPPRPPCASAPARRSPGSSSCGWRSSRCDPTRGSCWASPTAPSDPPSTPNLH</sequence>
<keyword evidence="3" id="KW-1185">Reference proteome</keyword>
<feature type="compositionally biased region" description="Low complexity" evidence="1">
    <location>
        <begin position="245"/>
        <end position="261"/>
    </location>
</feature>
<feature type="compositionally biased region" description="Pro residues" evidence="1">
    <location>
        <begin position="278"/>
        <end position="288"/>
    </location>
</feature>
<feature type="region of interest" description="Disordered" evidence="1">
    <location>
        <begin position="221"/>
        <end position="288"/>
    </location>
</feature>
<accession>A0A218U983</accession>
<name>A0A218U983_9PASE</name>